<accession>A0A2N1N9U2</accession>
<dbReference type="InterPro" id="IPR036397">
    <property type="entry name" value="RNaseH_sf"/>
</dbReference>
<evidence type="ECO:0000313" key="3">
    <source>
        <dbReference type="Proteomes" id="UP000233469"/>
    </source>
</evidence>
<dbReference type="InterPro" id="IPR002156">
    <property type="entry name" value="RNaseH_domain"/>
</dbReference>
<dbReference type="GO" id="GO:0004523">
    <property type="term" value="F:RNA-DNA hybrid ribonuclease activity"/>
    <property type="evidence" value="ECO:0007669"/>
    <property type="project" value="InterPro"/>
</dbReference>
<dbReference type="Proteomes" id="UP000233469">
    <property type="component" value="Unassembled WGS sequence"/>
</dbReference>
<dbReference type="EMBL" id="LLXL01000597">
    <property type="protein sequence ID" value="PKK70609.1"/>
    <property type="molecule type" value="Genomic_DNA"/>
</dbReference>
<reference evidence="2 3" key="1">
    <citation type="submission" date="2016-04" db="EMBL/GenBank/DDBJ databases">
        <title>Genome analyses suggest a sexual origin of heterokaryosis in a supposedly ancient asexual fungus.</title>
        <authorList>
            <person name="Ropars J."/>
            <person name="Sedzielewska K."/>
            <person name="Noel J."/>
            <person name="Charron P."/>
            <person name="Farinelli L."/>
            <person name="Marton T."/>
            <person name="Kruger M."/>
            <person name="Pelin A."/>
            <person name="Brachmann A."/>
            <person name="Corradi N."/>
        </authorList>
    </citation>
    <scope>NUCLEOTIDE SEQUENCE [LARGE SCALE GENOMIC DNA]</scope>
    <source>
        <strain evidence="2 3">C2</strain>
    </source>
</reference>
<gene>
    <name evidence="2" type="ORF">RhiirC2_779470</name>
</gene>
<evidence type="ECO:0000259" key="1">
    <source>
        <dbReference type="PROSITE" id="PS50879"/>
    </source>
</evidence>
<comment type="caution">
    <text evidence="2">The sequence shown here is derived from an EMBL/GenBank/DDBJ whole genome shotgun (WGS) entry which is preliminary data.</text>
</comment>
<dbReference type="InterPro" id="IPR012337">
    <property type="entry name" value="RNaseH-like_sf"/>
</dbReference>
<dbReference type="VEuPathDB" id="FungiDB:RhiirFUN_000510"/>
<dbReference type="AlphaFoldDB" id="A0A2N1N9U2"/>
<evidence type="ECO:0000313" key="2">
    <source>
        <dbReference type="EMBL" id="PKK70609.1"/>
    </source>
</evidence>
<name>A0A2N1N9U2_9GLOM</name>
<dbReference type="GO" id="GO:0003676">
    <property type="term" value="F:nucleic acid binding"/>
    <property type="evidence" value="ECO:0007669"/>
    <property type="project" value="InterPro"/>
</dbReference>
<reference evidence="2 3" key="2">
    <citation type="submission" date="2017-10" db="EMBL/GenBank/DDBJ databases">
        <title>Extensive intraspecific genome diversity in a model arbuscular mycorrhizal fungus.</title>
        <authorList>
            <person name="Chen E.C.H."/>
            <person name="Morin E."/>
            <person name="Baudet D."/>
            <person name="Noel J."/>
            <person name="Ndikumana S."/>
            <person name="Charron P."/>
            <person name="St-Onge C."/>
            <person name="Giorgi J."/>
            <person name="Grigoriev I.V."/>
            <person name="Roux C."/>
            <person name="Martin F.M."/>
            <person name="Corradi N."/>
        </authorList>
    </citation>
    <scope>NUCLEOTIDE SEQUENCE [LARGE SCALE GENOMIC DNA]</scope>
    <source>
        <strain evidence="2 3">C2</strain>
    </source>
</reference>
<dbReference type="Gene3D" id="3.30.420.10">
    <property type="entry name" value="Ribonuclease H-like superfamily/Ribonuclease H"/>
    <property type="match status" value="1"/>
</dbReference>
<feature type="domain" description="RNase H type-1" evidence="1">
    <location>
        <begin position="13"/>
        <end position="150"/>
    </location>
</feature>
<organism evidence="2 3">
    <name type="scientific">Rhizophagus irregularis</name>
    <dbReference type="NCBI Taxonomy" id="588596"/>
    <lineage>
        <taxon>Eukaryota</taxon>
        <taxon>Fungi</taxon>
        <taxon>Fungi incertae sedis</taxon>
        <taxon>Mucoromycota</taxon>
        <taxon>Glomeromycotina</taxon>
        <taxon>Glomeromycetes</taxon>
        <taxon>Glomerales</taxon>
        <taxon>Glomeraceae</taxon>
        <taxon>Rhizophagus</taxon>
    </lineage>
</organism>
<protein>
    <recommendedName>
        <fullName evidence="1">RNase H type-1 domain-containing protein</fullName>
    </recommendedName>
</protein>
<proteinExistence type="predicted"/>
<dbReference type="PROSITE" id="PS50879">
    <property type="entry name" value="RNASE_H_1"/>
    <property type="match status" value="1"/>
</dbReference>
<dbReference type="SUPFAM" id="SSF53098">
    <property type="entry name" value="Ribonuclease H-like"/>
    <property type="match status" value="1"/>
</dbReference>
<dbReference type="Pfam" id="PF00075">
    <property type="entry name" value="RNase_H"/>
    <property type="match status" value="1"/>
</dbReference>
<sequence length="192" mass="21134">MLFNSSQPLAPVDNGQYTFYTDGSLGVGYKFNKDTSILLHPMLMVQLHIGLSSTRAEAAAVYAALMVTPPNSKVIIYTDSQAAIDCLNLCSLHTFSNSRHYYKYQNYELWSAVEAAIFANSIIITSCKVKAYSGNYWNDFADSLASTAHTSDTAILLSSIEKASAHNFRDSASLRRSTPDDRLGFDMANFGL</sequence>